<accession>A0A9X0UFU3</accession>
<reference evidence="5" key="1">
    <citation type="submission" date="2020-08" db="EMBL/GenBank/DDBJ databases">
        <authorList>
            <person name="Hu Y."/>
            <person name="Nguyen S.V."/>
            <person name="Li F."/>
            <person name="Fanning S."/>
        </authorList>
    </citation>
    <scope>NUCLEOTIDE SEQUENCE</scope>
    <source>
        <strain evidence="5">SYSU D8009</strain>
    </source>
</reference>
<dbReference type="Proteomes" id="UP000600101">
    <property type="component" value="Unassembled WGS sequence"/>
</dbReference>
<dbReference type="PANTHER" id="PTHR16263:SF4">
    <property type="entry name" value="TETRATRICOPEPTIDE REPEAT PROTEIN 38"/>
    <property type="match status" value="1"/>
</dbReference>
<evidence type="ECO:0000256" key="4">
    <source>
        <dbReference type="ARBA" id="ARBA00022803"/>
    </source>
</evidence>
<evidence type="ECO:0000256" key="3">
    <source>
        <dbReference type="ARBA" id="ARBA00022737"/>
    </source>
</evidence>
<comment type="similarity">
    <text evidence="1">Belongs to the TTC38 family.</text>
</comment>
<dbReference type="Gene3D" id="1.25.40.10">
    <property type="entry name" value="Tetratricopeptide repeat domain"/>
    <property type="match status" value="1"/>
</dbReference>
<evidence type="ECO:0000313" key="5">
    <source>
        <dbReference type="EMBL" id="MBC4019269.1"/>
    </source>
</evidence>
<name>A0A9X0UFU3_9PROT</name>
<keyword evidence="3" id="KW-0677">Repeat</keyword>
<organism evidence="5 6">
    <name type="scientific">Siccirubricoccus deserti</name>
    <dbReference type="NCBI Taxonomy" id="2013562"/>
    <lineage>
        <taxon>Bacteria</taxon>
        <taxon>Pseudomonadati</taxon>
        <taxon>Pseudomonadota</taxon>
        <taxon>Alphaproteobacteria</taxon>
        <taxon>Acetobacterales</taxon>
        <taxon>Roseomonadaceae</taxon>
        <taxon>Siccirubricoccus</taxon>
    </lineage>
</organism>
<keyword evidence="6" id="KW-1185">Reference proteome</keyword>
<dbReference type="InterPro" id="IPR033891">
    <property type="entry name" value="TTC38"/>
</dbReference>
<sequence length="437" mass="47226">MLTDRYGLRLSTTSSEARDAYIEGCDLLLRMYPGAAAAFARATAADLGFAIAHAARARVLQLGGDPAGAREAVAAARGALAGGTPERDVSHVAVFDLVVGGRPAAALEALRRHVASWPRDAMAANLAANQTGLIGISGSPSREQDQLDFLASLAPHYGDDWWFNGHYAFALSELGHQSAARPLIERSMAQCPCNAYLAHTMAHFHYENGEPDAAASFLRSWLADYPREGMLHGHLSWHLAIVELQAGAMEEALRLFDRGFAGEDHPGPALVKLLDAPSFLWRAELAGHPRDHARWEALRGFVRRLFPRPGLPYADWHVALVDAVAGDRAEAEARTAEIEDMVREGRYPAGATVATFARALGAFERRDYGAAITGIEGILAERERMGGSRAQLDLVEFTLLRAYLAAGRHEDARRLTAARRAGPRGIPVAGLEAVQVH</sequence>
<evidence type="ECO:0000256" key="1">
    <source>
        <dbReference type="ARBA" id="ARBA00005857"/>
    </source>
</evidence>
<dbReference type="SUPFAM" id="SSF48452">
    <property type="entry name" value="TPR-like"/>
    <property type="match status" value="1"/>
</dbReference>
<dbReference type="InterPro" id="IPR011990">
    <property type="entry name" value="TPR-like_helical_dom_sf"/>
</dbReference>
<protein>
    <recommendedName>
        <fullName evidence="2">Tetratricopeptide repeat protein 38</fullName>
    </recommendedName>
</protein>
<keyword evidence="4" id="KW-0802">TPR repeat</keyword>
<proteinExistence type="inferred from homology"/>
<dbReference type="EMBL" id="JACOMF010000154">
    <property type="protein sequence ID" value="MBC4019269.1"/>
    <property type="molecule type" value="Genomic_DNA"/>
</dbReference>
<dbReference type="RefSeq" id="WP_186773986.1">
    <property type="nucleotide sequence ID" value="NZ_JACOMF010000154.1"/>
</dbReference>
<evidence type="ECO:0000256" key="2">
    <source>
        <dbReference type="ARBA" id="ARBA00019992"/>
    </source>
</evidence>
<dbReference type="PANTHER" id="PTHR16263">
    <property type="entry name" value="TETRATRICOPEPTIDE REPEAT PROTEIN 38"/>
    <property type="match status" value="1"/>
</dbReference>
<gene>
    <name evidence="5" type="ORF">H7965_29075</name>
</gene>
<dbReference type="AlphaFoldDB" id="A0A9X0UFU3"/>
<comment type="caution">
    <text evidence="5">The sequence shown here is derived from an EMBL/GenBank/DDBJ whole genome shotgun (WGS) entry which is preliminary data.</text>
</comment>
<evidence type="ECO:0000313" key="6">
    <source>
        <dbReference type="Proteomes" id="UP000600101"/>
    </source>
</evidence>